<feature type="transmembrane region" description="Helical" evidence="1">
    <location>
        <begin position="38"/>
        <end position="61"/>
    </location>
</feature>
<dbReference type="AlphaFoldDB" id="A0A8D8TSP6"/>
<accession>A0A8D8TSP6</accession>
<evidence type="ECO:0000256" key="1">
    <source>
        <dbReference type="SAM" id="Phobius"/>
    </source>
</evidence>
<proteinExistence type="predicted"/>
<reference evidence="2" key="1">
    <citation type="submission" date="2021-05" db="EMBL/GenBank/DDBJ databases">
        <authorList>
            <person name="Alioto T."/>
            <person name="Alioto T."/>
            <person name="Gomez Garrido J."/>
        </authorList>
    </citation>
    <scope>NUCLEOTIDE SEQUENCE</scope>
</reference>
<feature type="transmembrane region" description="Helical" evidence="1">
    <location>
        <begin position="81"/>
        <end position="98"/>
    </location>
</feature>
<name>A0A8D8TSP6_9HEMI</name>
<sequence length="99" mass="10950">MYIGFVWGFLVCWVLFSVVGVSGSLIPSSFSGSKELLVWTLYLIVLSWLFSARGLSSFWLLSDSLLDQALLARPLVVCRNLASGLSCIFSKLIFLLVLV</sequence>
<keyword evidence="1" id="KW-0472">Membrane</keyword>
<evidence type="ECO:0000313" key="2">
    <source>
        <dbReference type="EMBL" id="CAG6694030.1"/>
    </source>
</evidence>
<keyword evidence="1" id="KW-1133">Transmembrane helix</keyword>
<dbReference type="EMBL" id="HBUF01316152">
    <property type="protein sequence ID" value="CAG6694030.1"/>
    <property type="molecule type" value="Transcribed_RNA"/>
</dbReference>
<feature type="transmembrane region" description="Helical" evidence="1">
    <location>
        <begin position="6"/>
        <end position="26"/>
    </location>
</feature>
<organism evidence="2">
    <name type="scientific">Cacopsylla melanoneura</name>
    <dbReference type="NCBI Taxonomy" id="428564"/>
    <lineage>
        <taxon>Eukaryota</taxon>
        <taxon>Metazoa</taxon>
        <taxon>Ecdysozoa</taxon>
        <taxon>Arthropoda</taxon>
        <taxon>Hexapoda</taxon>
        <taxon>Insecta</taxon>
        <taxon>Pterygota</taxon>
        <taxon>Neoptera</taxon>
        <taxon>Paraneoptera</taxon>
        <taxon>Hemiptera</taxon>
        <taxon>Sternorrhyncha</taxon>
        <taxon>Psylloidea</taxon>
        <taxon>Psyllidae</taxon>
        <taxon>Psyllinae</taxon>
        <taxon>Cacopsylla</taxon>
    </lineage>
</organism>
<keyword evidence="1" id="KW-0812">Transmembrane</keyword>
<protein>
    <submittedName>
        <fullName evidence="2">Uncharacterized protein</fullName>
    </submittedName>
</protein>